<organism evidence="3 4">
    <name type="scientific">Dyadobacter koreensis</name>
    <dbReference type="NCBI Taxonomy" id="408657"/>
    <lineage>
        <taxon>Bacteria</taxon>
        <taxon>Pseudomonadati</taxon>
        <taxon>Bacteroidota</taxon>
        <taxon>Cytophagia</taxon>
        <taxon>Cytophagales</taxon>
        <taxon>Spirosomataceae</taxon>
        <taxon>Dyadobacter</taxon>
    </lineage>
</organism>
<dbReference type="SUPFAM" id="SSF47413">
    <property type="entry name" value="lambda repressor-like DNA-binding domains"/>
    <property type="match status" value="1"/>
</dbReference>
<evidence type="ECO:0000313" key="4">
    <source>
        <dbReference type="Proteomes" id="UP000199532"/>
    </source>
</evidence>
<dbReference type="Pfam" id="PF01381">
    <property type="entry name" value="HTH_3"/>
    <property type="match status" value="1"/>
</dbReference>
<reference evidence="3 4" key="1">
    <citation type="submission" date="2016-10" db="EMBL/GenBank/DDBJ databases">
        <authorList>
            <person name="de Groot N.N."/>
        </authorList>
    </citation>
    <scope>NUCLEOTIDE SEQUENCE [LARGE SCALE GENOMIC DNA]</scope>
    <source>
        <strain evidence="3 4">DSM 19938</strain>
    </source>
</reference>
<dbReference type="AlphaFoldDB" id="A0A1H6Q6I8"/>
<dbReference type="SMART" id="SM00530">
    <property type="entry name" value="HTH_XRE"/>
    <property type="match status" value="1"/>
</dbReference>
<feature type="region of interest" description="Disordered" evidence="1">
    <location>
        <begin position="1"/>
        <end position="21"/>
    </location>
</feature>
<sequence length="76" mass="8667">MERLPEFVKQKRKHAQLTQEDLASRSGVALTVIRKIEQNKGNLNLEKVNQVLRMFGHELAPVSSKDLNSSNQEQPL</sequence>
<evidence type="ECO:0000256" key="1">
    <source>
        <dbReference type="SAM" id="MobiDB-lite"/>
    </source>
</evidence>
<dbReference type="GO" id="GO:0003677">
    <property type="term" value="F:DNA binding"/>
    <property type="evidence" value="ECO:0007669"/>
    <property type="project" value="InterPro"/>
</dbReference>
<dbReference type="Proteomes" id="UP000199532">
    <property type="component" value="Unassembled WGS sequence"/>
</dbReference>
<keyword evidence="4" id="KW-1185">Reference proteome</keyword>
<dbReference type="RefSeq" id="WP_090331317.1">
    <property type="nucleotide sequence ID" value="NZ_FNXY01000001.1"/>
</dbReference>
<evidence type="ECO:0000313" key="3">
    <source>
        <dbReference type="EMBL" id="SEI39421.1"/>
    </source>
</evidence>
<dbReference type="STRING" id="408657.SAMN04487995_0354"/>
<protein>
    <submittedName>
        <fullName evidence="3">Transcriptional regulator, y4mF family</fullName>
    </submittedName>
</protein>
<dbReference type="InterPro" id="IPR001387">
    <property type="entry name" value="Cro/C1-type_HTH"/>
</dbReference>
<dbReference type="EMBL" id="FNXY01000001">
    <property type="protein sequence ID" value="SEI39421.1"/>
    <property type="molecule type" value="Genomic_DNA"/>
</dbReference>
<proteinExistence type="predicted"/>
<name>A0A1H6Q6I8_9BACT</name>
<dbReference type="Gene3D" id="1.10.260.40">
    <property type="entry name" value="lambda repressor-like DNA-binding domains"/>
    <property type="match status" value="1"/>
</dbReference>
<accession>A0A1H6Q6I8</accession>
<dbReference type="CDD" id="cd00093">
    <property type="entry name" value="HTH_XRE"/>
    <property type="match status" value="1"/>
</dbReference>
<feature type="domain" description="HTH cro/C1-type" evidence="2">
    <location>
        <begin position="8"/>
        <end position="62"/>
    </location>
</feature>
<gene>
    <name evidence="3" type="ORF">SAMN04487995_0354</name>
</gene>
<evidence type="ECO:0000259" key="2">
    <source>
        <dbReference type="PROSITE" id="PS50943"/>
    </source>
</evidence>
<dbReference type="PROSITE" id="PS50943">
    <property type="entry name" value="HTH_CROC1"/>
    <property type="match status" value="1"/>
</dbReference>
<dbReference type="OrthoDB" id="1122334at2"/>
<dbReference type="InterPro" id="IPR010982">
    <property type="entry name" value="Lambda_DNA-bd_dom_sf"/>
</dbReference>